<dbReference type="InterPro" id="IPR000456">
    <property type="entry name" value="Ribosomal_bL17"/>
</dbReference>
<sequence>MPTPTKGPRLGGSPAHERLMLANLATSLFEHGRITTTETKAKRLRPLAEKLISFAKRGDLHARRQVMTTIRDKSVVHHLFAEIGPRFADRPGGYTRIVKVGPRKGDNAPMAIIELVEGQTVAQQAVGEAEQARGSRFASGAGSSAATGAGAAAAAGEVTADATEPGLVDTDVTTGPGGDTSPAVVAGAEGLDEAEAVVTDVYNPDGDRQDDGDVTPQPTAENAAVVDDATLSPEVARAAAAEVEAAELGDAATAGRQAPGGEPEVDPK</sequence>
<feature type="region of interest" description="Disordered" evidence="6">
    <location>
        <begin position="246"/>
        <end position="268"/>
    </location>
</feature>
<dbReference type="NCBIfam" id="TIGR00059">
    <property type="entry name" value="L17"/>
    <property type="match status" value="1"/>
</dbReference>
<evidence type="ECO:0000256" key="4">
    <source>
        <dbReference type="HAMAP-Rule" id="MF_01368"/>
    </source>
</evidence>
<dbReference type="Pfam" id="PF01196">
    <property type="entry name" value="Ribosomal_L17"/>
    <property type="match status" value="1"/>
</dbReference>
<evidence type="ECO:0000256" key="2">
    <source>
        <dbReference type="ARBA" id="ARBA00022980"/>
    </source>
</evidence>
<protein>
    <recommendedName>
        <fullName evidence="4">Large ribosomal subunit protein bL17</fullName>
    </recommendedName>
</protein>
<dbReference type="GO" id="GO:0003735">
    <property type="term" value="F:structural constituent of ribosome"/>
    <property type="evidence" value="ECO:0007669"/>
    <property type="project" value="InterPro"/>
</dbReference>
<dbReference type="PANTHER" id="PTHR14413:SF16">
    <property type="entry name" value="LARGE RIBOSOMAL SUBUNIT PROTEIN BL17M"/>
    <property type="match status" value="1"/>
</dbReference>
<keyword evidence="2 4" id="KW-0689">Ribosomal protein</keyword>
<dbReference type="EMBL" id="JAAGWB010000054">
    <property type="protein sequence ID" value="NEN52825.1"/>
    <property type="molecule type" value="Genomic_DNA"/>
</dbReference>
<evidence type="ECO:0000256" key="1">
    <source>
        <dbReference type="ARBA" id="ARBA00008777"/>
    </source>
</evidence>
<evidence type="ECO:0000313" key="10">
    <source>
        <dbReference type="Proteomes" id="UP000471152"/>
    </source>
</evidence>
<dbReference type="PANTHER" id="PTHR14413">
    <property type="entry name" value="RIBOSOMAL PROTEIN L17"/>
    <property type="match status" value="1"/>
</dbReference>
<reference evidence="8 10" key="2">
    <citation type="submission" date="2020-02" db="EMBL/GenBank/DDBJ databases">
        <title>The WGS of Modestobacter muralis DSM 100205.</title>
        <authorList>
            <person name="Jiang Z."/>
        </authorList>
    </citation>
    <scope>NUCLEOTIDE SEQUENCE [LARGE SCALE GENOMIC DNA]</scope>
    <source>
        <strain evidence="8 10">DSM 100205</strain>
    </source>
</reference>
<dbReference type="SUPFAM" id="SSF64263">
    <property type="entry name" value="Prokaryotic ribosomal protein L17"/>
    <property type="match status" value="1"/>
</dbReference>
<dbReference type="EMBL" id="JAAGWH010000052">
    <property type="protein sequence ID" value="NEK95937.1"/>
    <property type="molecule type" value="Genomic_DNA"/>
</dbReference>
<dbReference type="Proteomes" id="UP000471152">
    <property type="component" value="Unassembled WGS sequence"/>
</dbReference>
<dbReference type="FunFam" id="3.90.1030.10:FF:000001">
    <property type="entry name" value="50S ribosomal protein L17"/>
    <property type="match status" value="1"/>
</dbReference>
<evidence type="ECO:0000256" key="6">
    <source>
        <dbReference type="SAM" id="MobiDB-lite"/>
    </source>
</evidence>
<comment type="similarity">
    <text evidence="1 4 5">Belongs to the bacterial ribosomal protein bL17 family.</text>
</comment>
<accession>A0A6P0HBI4</accession>
<dbReference type="InterPro" id="IPR036373">
    <property type="entry name" value="Ribosomal_bL17_sf"/>
</dbReference>
<organism evidence="8 10">
    <name type="scientific">Modestobacter muralis</name>
    <dbReference type="NCBI Taxonomy" id="1608614"/>
    <lineage>
        <taxon>Bacteria</taxon>
        <taxon>Bacillati</taxon>
        <taxon>Actinomycetota</taxon>
        <taxon>Actinomycetes</taxon>
        <taxon>Geodermatophilales</taxon>
        <taxon>Geodermatophilaceae</taxon>
        <taxon>Modestobacter</taxon>
    </lineage>
</organism>
<evidence type="ECO:0000256" key="5">
    <source>
        <dbReference type="RuleBase" id="RU000660"/>
    </source>
</evidence>
<comment type="caution">
    <text evidence="8">The sequence shown here is derived from an EMBL/GenBank/DDBJ whole genome shotgun (WGS) entry which is preliminary data.</text>
</comment>
<comment type="subunit">
    <text evidence="4">Part of the 50S ribosomal subunit. Contacts protein L32.</text>
</comment>
<feature type="region of interest" description="Disordered" evidence="6">
    <location>
        <begin position="156"/>
        <end position="184"/>
    </location>
</feature>
<dbReference type="AlphaFoldDB" id="A0A6P0HBI4"/>
<dbReference type="HAMAP" id="MF_01368">
    <property type="entry name" value="Ribosomal_bL17"/>
    <property type="match status" value="1"/>
</dbReference>
<feature type="region of interest" description="Disordered" evidence="6">
    <location>
        <begin position="202"/>
        <end position="230"/>
    </location>
</feature>
<name>A0A6P0HBI4_9ACTN</name>
<dbReference type="GO" id="GO:0006412">
    <property type="term" value="P:translation"/>
    <property type="evidence" value="ECO:0007669"/>
    <property type="project" value="UniProtKB-UniRule"/>
</dbReference>
<dbReference type="Gene3D" id="3.90.1030.10">
    <property type="entry name" value="Ribosomal protein L17"/>
    <property type="match status" value="1"/>
</dbReference>
<evidence type="ECO:0000313" key="7">
    <source>
        <dbReference type="EMBL" id="NEK95937.1"/>
    </source>
</evidence>
<reference evidence="7 9" key="1">
    <citation type="submission" date="2020-01" db="EMBL/GenBank/DDBJ databases">
        <title>the WGS Modestobacter muralis CPCC 204518.</title>
        <authorList>
            <person name="Jiang Z."/>
        </authorList>
    </citation>
    <scope>NUCLEOTIDE SEQUENCE [LARGE SCALE GENOMIC DNA]</scope>
    <source>
        <strain evidence="7 9">DSM 100205</strain>
    </source>
</reference>
<keyword evidence="9" id="KW-1185">Reference proteome</keyword>
<keyword evidence="3 4" id="KW-0687">Ribonucleoprotein</keyword>
<gene>
    <name evidence="4 8" type="primary">rplQ</name>
    <name evidence="8" type="ORF">G3R41_18125</name>
    <name evidence="7" type="ORF">GCU67_17475</name>
</gene>
<evidence type="ECO:0000313" key="9">
    <source>
        <dbReference type="Proteomes" id="UP000468828"/>
    </source>
</evidence>
<dbReference type="Proteomes" id="UP000468828">
    <property type="component" value="Unassembled WGS sequence"/>
</dbReference>
<dbReference type="GO" id="GO:0022625">
    <property type="term" value="C:cytosolic large ribosomal subunit"/>
    <property type="evidence" value="ECO:0007669"/>
    <property type="project" value="TreeGrafter"/>
</dbReference>
<evidence type="ECO:0000313" key="8">
    <source>
        <dbReference type="EMBL" id="NEN52825.1"/>
    </source>
</evidence>
<proteinExistence type="inferred from homology"/>
<evidence type="ECO:0000256" key="3">
    <source>
        <dbReference type="ARBA" id="ARBA00023274"/>
    </source>
</evidence>